<evidence type="ECO:0000313" key="2">
    <source>
        <dbReference type="EMBL" id="QMV72352.1"/>
    </source>
</evidence>
<dbReference type="GO" id="GO:0005886">
    <property type="term" value="C:plasma membrane"/>
    <property type="evidence" value="ECO:0007669"/>
    <property type="project" value="InterPro"/>
</dbReference>
<dbReference type="AlphaFoldDB" id="A0A7G5EEC7"/>
<dbReference type="KEGG" id="cpis:HS961_05645"/>
<dbReference type="NCBIfam" id="TIGR02115">
    <property type="entry name" value="potass_kdpF"/>
    <property type="match status" value="1"/>
</dbReference>
<proteinExistence type="predicted"/>
<dbReference type="Proteomes" id="UP000515240">
    <property type="component" value="Chromosome"/>
</dbReference>
<dbReference type="InterPro" id="IPR011726">
    <property type="entry name" value="KdpF"/>
</dbReference>
<sequence length="31" mass="3453">MLFHGVELLAALVSAALFVYLGYALLRPEKF</sequence>
<organism evidence="2 3">
    <name type="scientific">Comamonas piscis</name>
    <dbReference type="NCBI Taxonomy" id="1562974"/>
    <lineage>
        <taxon>Bacteria</taxon>
        <taxon>Pseudomonadati</taxon>
        <taxon>Pseudomonadota</taxon>
        <taxon>Betaproteobacteria</taxon>
        <taxon>Burkholderiales</taxon>
        <taxon>Comamonadaceae</taxon>
        <taxon>Comamonas</taxon>
    </lineage>
</organism>
<dbReference type="Pfam" id="PF09604">
    <property type="entry name" value="Potass_KdpF"/>
    <property type="match status" value="1"/>
</dbReference>
<evidence type="ECO:0000256" key="1">
    <source>
        <dbReference type="SAM" id="Phobius"/>
    </source>
</evidence>
<keyword evidence="1" id="KW-0812">Transmembrane</keyword>
<dbReference type="RefSeq" id="WP_182326772.1">
    <property type="nucleotide sequence ID" value="NZ_CP058554.1"/>
</dbReference>
<reference evidence="2 3" key="1">
    <citation type="journal article" date="2020" name="G3 (Bethesda)">
        <title>CeMbio - The Caenorhabditis elegans Microbiome Resource.</title>
        <authorList>
            <person name="Dirksen P."/>
            <person name="Assie A."/>
            <person name="Zimmermann J."/>
            <person name="Zhang F."/>
            <person name="Tietje A.M."/>
            <person name="Marsh S.A."/>
            <person name="Felix M.A."/>
            <person name="Shapira M."/>
            <person name="Kaleta C."/>
            <person name="Schulenburg H."/>
            <person name="Samuel B."/>
        </authorList>
    </citation>
    <scope>NUCLEOTIDE SEQUENCE [LARGE SCALE GENOMIC DNA]</scope>
    <source>
        <strain evidence="2 3">BIGb0172</strain>
    </source>
</reference>
<dbReference type="GO" id="GO:0008556">
    <property type="term" value="F:P-type potassium transmembrane transporter activity"/>
    <property type="evidence" value="ECO:0007669"/>
    <property type="project" value="InterPro"/>
</dbReference>
<name>A0A7G5EEC7_9BURK</name>
<keyword evidence="1" id="KW-0472">Membrane</keyword>
<evidence type="ECO:0000313" key="3">
    <source>
        <dbReference type="Proteomes" id="UP000515240"/>
    </source>
</evidence>
<keyword evidence="1" id="KW-1133">Transmembrane helix</keyword>
<dbReference type="EMBL" id="CP058554">
    <property type="protein sequence ID" value="QMV72352.1"/>
    <property type="molecule type" value="Genomic_DNA"/>
</dbReference>
<protein>
    <submittedName>
        <fullName evidence="2">K(+)-transporting ATPase subunit F</fullName>
    </submittedName>
</protein>
<accession>A0A7G5EEC7</accession>
<gene>
    <name evidence="2" type="primary">kdpF</name>
    <name evidence="2" type="ORF">HS961_05645</name>
</gene>
<keyword evidence="3" id="KW-1185">Reference proteome</keyword>
<feature type="transmembrane region" description="Helical" evidence="1">
    <location>
        <begin position="6"/>
        <end position="26"/>
    </location>
</feature>